<dbReference type="EMBL" id="JAAMPC010000007">
    <property type="protein sequence ID" value="KAG2304317.1"/>
    <property type="molecule type" value="Genomic_DNA"/>
</dbReference>
<evidence type="ECO:0000256" key="17">
    <source>
        <dbReference type="SAM" id="Phobius"/>
    </source>
</evidence>
<dbReference type="Pfam" id="PF01657">
    <property type="entry name" value="Stress-antifung"/>
    <property type="match status" value="2"/>
</dbReference>
<feature type="transmembrane region" description="Helical" evidence="17">
    <location>
        <begin position="292"/>
        <end position="316"/>
    </location>
</feature>
<keyword evidence="13" id="KW-0325">Glycoprotein</keyword>
<dbReference type="FunFam" id="1.10.510.10:FF:000129">
    <property type="entry name" value="cysteine-rich receptor-like protein kinase 10"/>
    <property type="match status" value="1"/>
</dbReference>
<feature type="chain" id="PRO_5036443997" description="Cysteine-rich receptor-like protein kinase 11" evidence="18">
    <location>
        <begin position="26"/>
        <end position="670"/>
    </location>
</feature>
<keyword evidence="9 16" id="KW-0067">ATP-binding</keyword>
<evidence type="ECO:0000313" key="21">
    <source>
        <dbReference type="EMBL" id="KAG2304317.1"/>
    </source>
</evidence>
<feature type="domain" description="Protein kinase" evidence="19">
    <location>
        <begin position="353"/>
        <end position="632"/>
    </location>
</feature>
<dbReference type="InterPro" id="IPR002902">
    <property type="entry name" value="GNK2"/>
</dbReference>
<comment type="caution">
    <text evidence="21">The sequence shown here is derived from an EMBL/GenBank/DDBJ whole genome shotgun (WGS) entry which is preliminary data.</text>
</comment>
<keyword evidence="5 18" id="KW-0732">Signal</keyword>
<dbReference type="PROSITE" id="PS00108">
    <property type="entry name" value="PROTEIN_KINASE_ST"/>
    <property type="match status" value="1"/>
</dbReference>
<reference evidence="21 22" key="1">
    <citation type="submission" date="2020-02" db="EMBL/GenBank/DDBJ databases">
        <authorList>
            <person name="Ma Q."/>
            <person name="Huang Y."/>
            <person name="Song X."/>
            <person name="Pei D."/>
        </authorList>
    </citation>
    <scope>NUCLEOTIDE SEQUENCE [LARGE SCALE GENOMIC DNA]</scope>
    <source>
        <strain evidence="21">Sxm20200214</strain>
        <tissue evidence="21">Leaf</tissue>
    </source>
</reference>
<evidence type="ECO:0000256" key="15">
    <source>
        <dbReference type="ARBA" id="ARBA00047951"/>
    </source>
</evidence>
<sequence>MKKKSLFPIILCFVLINFGGSSVSAQTCMDNGNFRSNGTYDANRRLILSSLPFNVTDQDGLFYNGLIGQEPNRVHARGMCIPGSTSEDCSDCIKNASDGLIQSCPNQTEAYWWPGEPTLCLVHYSNKSISSSANLNPRLALTNTGDLTSDLTEFTRIWEDLVVRMIGVASTTKNTPSSSNNYYTANSAVLETFQDIYALMQCAPDLSSGDCEYCLRSSAGEYQSCCGKKQGGVVMGRSCFFRWDLYTYSKASFENITVASPPPPVNVPQAAGDGDDNTTVNEKSSKGISAGIVAAITVPTVVTILILVLVLCFVLCRRRKSYQRTEIEADSDISTGNSSQYDFKVIEAATNKFSSTNKLGEGGFGEVYKGKLPNGTEVAVKRLSQNSGQGTREFRNEAVLVSKLQHRNLVRLLGFCMEGEEKILIYEFVPNKSLDFFIFDPEKQSQLDWTRRYKIIGGIARGILYLHQDSQLTIIHRDLKASNILLDVNMNPKISDFGLSTIFGMEQTQGNTHRVAGTYAYMSPEYAMHGQYSMKSDIYSFGVLILEIISGKKNSGVYKMDETSTCGNLVTYAWRLWRKGSPLELVNTTIGSNYQRNEVTRCIHIALLCVQDNPEDRPLLSTIILMLTSNTITLPVPQLPGFFTRSMHRLDPLSEELVVSSQSTSKFFPY</sequence>
<dbReference type="CDD" id="cd23509">
    <property type="entry name" value="Gnk2-like"/>
    <property type="match status" value="2"/>
</dbReference>
<keyword evidence="22" id="KW-1185">Reference proteome</keyword>
<dbReference type="OrthoDB" id="688481at2759"/>
<dbReference type="GO" id="GO:0004674">
    <property type="term" value="F:protein serine/threonine kinase activity"/>
    <property type="evidence" value="ECO:0007669"/>
    <property type="project" value="UniProtKB-KW"/>
</dbReference>
<dbReference type="GO" id="GO:0042742">
    <property type="term" value="P:defense response to bacterium"/>
    <property type="evidence" value="ECO:0007669"/>
    <property type="project" value="TreeGrafter"/>
</dbReference>
<feature type="signal peptide" evidence="18">
    <location>
        <begin position="1"/>
        <end position="25"/>
    </location>
</feature>
<dbReference type="GO" id="GO:0005524">
    <property type="term" value="F:ATP binding"/>
    <property type="evidence" value="ECO:0007669"/>
    <property type="project" value="UniProtKB-UniRule"/>
</dbReference>
<dbReference type="FunFam" id="3.30.430.20:FF:000003">
    <property type="entry name" value="Cysteine-rich RLK (RECEPTOR-like protein kinase) 10"/>
    <property type="match status" value="1"/>
</dbReference>
<evidence type="ECO:0000256" key="2">
    <source>
        <dbReference type="ARBA" id="ARBA00022527"/>
    </source>
</evidence>
<organism evidence="21 22">
    <name type="scientific">Brassica carinata</name>
    <name type="common">Ethiopian mustard</name>
    <name type="synonym">Abyssinian cabbage</name>
    <dbReference type="NCBI Taxonomy" id="52824"/>
    <lineage>
        <taxon>Eukaryota</taxon>
        <taxon>Viridiplantae</taxon>
        <taxon>Streptophyta</taxon>
        <taxon>Embryophyta</taxon>
        <taxon>Tracheophyta</taxon>
        <taxon>Spermatophyta</taxon>
        <taxon>Magnoliopsida</taxon>
        <taxon>eudicotyledons</taxon>
        <taxon>Gunneridae</taxon>
        <taxon>Pentapetalae</taxon>
        <taxon>rosids</taxon>
        <taxon>malvids</taxon>
        <taxon>Brassicales</taxon>
        <taxon>Brassicaceae</taxon>
        <taxon>Brassiceae</taxon>
        <taxon>Brassica</taxon>
    </lineage>
</organism>
<evidence type="ECO:0000256" key="1">
    <source>
        <dbReference type="ARBA" id="ARBA00004167"/>
    </source>
</evidence>
<evidence type="ECO:0000256" key="6">
    <source>
        <dbReference type="ARBA" id="ARBA00022737"/>
    </source>
</evidence>
<evidence type="ECO:0000259" key="19">
    <source>
        <dbReference type="PROSITE" id="PS50011"/>
    </source>
</evidence>
<dbReference type="SMART" id="SM00220">
    <property type="entry name" value="S_TKc"/>
    <property type="match status" value="1"/>
</dbReference>
<keyword evidence="4 17" id="KW-0812">Transmembrane</keyword>
<evidence type="ECO:0000256" key="16">
    <source>
        <dbReference type="PROSITE-ProRule" id="PRU10141"/>
    </source>
</evidence>
<evidence type="ECO:0008006" key="23">
    <source>
        <dbReference type="Google" id="ProtNLM"/>
    </source>
</evidence>
<gene>
    <name evidence="21" type="ORF">Bca52824_032968</name>
</gene>
<evidence type="ECO:0000256" key="9">
    <source>
        <dbReference type="ARBA" id="ARBA00022840"/>
    </source>
</evidence>
<name>A0A8X7SE39_BRACI</name>
<dbReference type="InterPro" id="IPR000719">
    <property type="entry name" value="Prot_kinase_dom"/>
</dbReference>
<dbReference type="Gene3D" id="3.30.430.20">
    <property type="entry name" value="Gnk2 domain, C-X8-C-X2-C motif"/>
    <property type="match status" value="2"/>
</dbReference>
<evidence type="ECO:0000256" key="5">
    <source>
        <dbReference type="ARBA" id="ARBA00022729"/>
    </source>
</evidence>
<evidence type="ECO:0000256" key="3">
    <source>
        <dbReference type="ARBA" id="ARBA00022679"/>
    </source>
</evidence>
<dbReference type="InterPro" id="IPR011009">
    <property type="entry name" value="Kinase-like_dom_sf"/>
</dbReference>
<keyword evidence="8" id="KW-0418">Kinase</keyword>
<dbReference type="AlphaFoldDB" id="A0A8X7SE39"/>
<dbReference type="PROSITE" id="PS51473">
    <property type="entry name" value="GNK2"/>
    <property type="match status" value="2"/>
</dbReference>
<comment type="catalytic activity">
    <reaction evidence="14">
        <text>L-seryl-[protein] + ATP = O-phospho-L-seryl-[protein] + ADP + H(+)</text>
        <dbReference type="Rhea" id="RHEA:17989"/>
        <dbReference type="Rhea" id="RHEA-COMP:9863"/>
        <dbReference type="Rhea" id="RHEA-COMP:11604"/>
        <dbReference type="ChEBI" id="CHEBI:15378"/>
        <dbReference type="ChEBI" id="CHEBI:29999"/>
        <dbReference type="ChEBI" id="CHEBI:30616"/>
        <dbReference type="ChEBI" id="CHEBI:83421"/>
        <dbReference type="ChEBI" id="CHEBI:456216"/>
    </reaction>
</comment>
<dbReference type="FunFam" id="3.30.200.20:FF:000142">
    <property type="entry name" value="Cysteine-rich receptor-like protein kinase 10"/>
    <property type="match status" value="1"/>
</dbReference>
<dbReference type="PROSITE" id="PS50011">
    <property type="entry name" value="PROTEIN_KINASE_DOM"/>
    <property type="match status" value="1"/>
</dbReference>
<dbReference type="SUPFAM" id="SSF56112">
    <property type="entry name" value="Protein kinase-like (PK-like)"/>
    <property type="match status" value="1"/>
</dbReference>
<evidence type="ECO:0000256" key="7">
    <source>
        <dbReference type="ARBA" id="ARBA00022741"/>
    </source>
</evidence>
<dbReference type="InterPro" id="IPR001245">
    <property type="entry name" value="Ser-Thr/Tyr_kinase_cat_dom"/>
</dbReference>
<evidence type="ECO:0000256" key="18">
    <source>
        <dbReference type="SAM" id="SignalP"/>
    </source>
</evidence>
<feature type="binding site" evidence="16">
    <location>
        <position position="381"/>
    </location>
    <ligand>
        <name>ATP</name>
        <dbReference type="ChEBI" id="CHEBI:30616"/>
    </ligand>
</feature>
<proteinExistence type="predicted"/>
<dbReference type="GO" id="GO:0006979">
    <property type="term" value="P:response to oxidative stress"/>
    <property type="evidence" value="ECO:0007669"/>
    <property type="project" value="UniProtKB-ARBA"/>
</dbReference>
<dbReference type="GO" id="GO:0005886">
    <property type="term" value="C:plasma membrane"/>
    <property type="evidence" value="ECO:0007669"/>
    <property type="project" value="TreeGrafter"/>
</dbReference>
<dbReference type="FunFam" id="3.30.430.20:FF:000007">
    <property type="entry name" value="Cysteine-rich receptor-like protein kinase 11"/>
    <property type="match status" value="1"/>
</dbReference>
<keyword evidence="2" id="KW-0723">Serine/threonine-protein kinase</keyword>
<keyword evidence="6" id="KW-0677">Repeat</keyword>
<evidence type="ECO:0000256" key="8">
    <source>
        <dbReference type="ARBA" id="ARBA00022777"/>
    </source>
</evidence>
<keyword evidence="11 17" id="KW-0472">Membrane</keyword>
<evidence type="ECO:0000259" key="20">
    <source>
        <dbReference type="PROSITE" id="PS51473"/>
    </source>
</evidence>
<keyword evidence="10 17" id="KW-1133">Transmembrane helix</keyword>
<accession>A0A8X7SE39</accession>
<keyword evidence="12" id="KW-0675">Receptor</keyword>
<evidence type="ECO:0000256" key="14">
    <source>
        <dbReference type="ARBA" id="ARBA00047558"/>
    </source>
</evidence>
<dbReference type="PROSITE" id="PS00107">
    <property type="entry name" value="PROTEIN_KINASE_ATP"/>
    <property type="match status" value="1"/>
</dbReference>
<evidence type="ECO:0000313" key="22">
    <source>
        <dbReference type="Proteomes" id="UP000886595"/>
    </source>
</evidence>
<dbReference type="InterPro" id="IPR008271">
    <property type="entry name" value="Ser/Thr_kinase_AS"/>
</dbReference>
<keyword evidence="3" id="KW-0808">Transferase</keyword>
<feature type="domain" description="Gnk2-homologous" evidence="20">
    <location>
        <begin position="22"/>
        <end position="129"/>
    </location>
</feature>
<evidence type="ECO:0000256" key="10">
    <source>
        <dbReference type="ARBA" id="ARBA00022989"/>
    </source>
</evidence>
<dbReference type="Proteomes" id="UP000886595">
    <property type="component" value="Unassembled WGS sequence"/>
</dbReference>
<evidence type="ECO:0000256" key="13">
    <source>
        <dbReference type="ARBA" id="ARBA00023180"/>
    </source>
</evidence>
<dbReference type="CDD" id="cd14066">
    <property type="entry name" value="STKc_IRAK"/>
    <property type="match status" value="1"/>
</dbReference>
<dbReference type="Gene3D" id="1.10.510.10">
    <property type="entry name" value="Transferase(Phosphotransferase) domain 1"/>
    <property type="match status" value="1"/>
</dbReference>
<comment type="subcellular location">
    <subcellularLocation>
        <location evidence="1">Membrane</location>
        <topology evidence="1">Single-pass membrane protein</topology>
    </subcellularLocation>
</comment>
<dbReference type="InterPro" id="IPR017441">
    <property type="entry name" value="Protein_kinase_ATP_BS"/>
</dbReference>
<comment type="catalytic activity">
    <reaction evidence="15">
        <text>L-threonyl-[protein] + ATP = O-phospho-L-threonyl-[protein] + ADP + H(+)</text>
        <dbReference type="Rhea" id="RHEA:46608"/>
        <dbReference type="Rhea" id="RHEA-COMP:11060"/>
        <dbReference type="Rhea" id="RHEA-COMP:11605"/>
        <dbReference type="ChEBI" id="CHEBI:15378"/>
        <dbReference type="ChEBI" id="CHEBI:30013"/>
        <dbReference type="ChEBI" id="CHEBI:30616"/>
        <dbReference type="ChEBI" id="CHEBI:61977"/>
        <dbReference type="ChEBI" id="CHEBI:456216"/>
    </reaction>
</comment>
<evidence type="ECO:0000256" key="11">
    <source>
        <dbReference type="ARBA" id="ARBA00023136"/>
    </source>
</evidence>
<dbReference type="PANTHER" id="PTHR27002">
    <property type="entry name" value="RECEPTOR-LIKE SERINE/THREONINE-PROTEIN KINASE SD1-8"/>
    <property type="match status" value="1"/>
</dbReference>
<feature type="domain" description="Gnk2-homologous" evidence="20">
    <location>
        <begin position="135"/>
        <end position="248"/>
    </location>
</feature>
<dbReference type="Gene3D" id="3.30.200.20">
    <property type="entry name" value="Phosphorylase Kinase, domain 1"/>
    <property type="match status" value="1"/>
</dbReference>
<protein>
    <recommendedName>
        <fullName evidence="23">Cysteine-rich receptor-like protein kinase 11</fullName>
    </recommendedName>
</protein>
<evidence type="ECO:0000256" key="12">
    <source>
        <dbReference type="ARBA" id="ARBA00023170"/>
    </source>
</evidence>
<keyword evidence="7 16" id="KW-0547">Nucleotide-binding</keyword>
<dbReference type="PANTHER" id="PTHR27002:SF1028">
    <property type="entry name" value="CYSTEINE-RICH RECEPTOR-LIKE PROTEIN KINASE 11"/>
    <property type="match status" value="1"/>
</dbReference>
<dbReference type="InterPro" id="IPR038408">
    <property type="entry name" value="GNK2_sf"/>
</dbReference>
<dbReference type="Pfam" id="PF07714">
    <property type="entry name" value="PK_Tyr_Ser-Thr"/>
    <property type="match status" value="1"/>
</dbReference>
<evidence type="ECO:0000256" key="4">
    <source>
        <dbReference type="ARBA" id="ARBA00022692"/>
    </source>
</evidence>